<reference evidence="1" key="1">
    <citation type="submission" date="2019-10" db="EMBL/GenBank/DDBJ databases">
        <authorList>
            <consortium name="DOE Joint Genome Institute"/>
            <person name="Kuo A."/>
            <person name="Miyauchi S."/>
            <person name="Kiss E."/>
            <person name="Drula E."/>
            <person name="Kohler A."/>
            <person name="Sanchez-Garcia M."/>
            <person name="Andreopoulos B."/>
            <person name="Barry K.W."/>
            <person name="Bonito G."/>
            <person name="Buee M."/>
            <person name="Carver A."/>
            <person name="Chen C."/>
            <person name="Cichocki N."/>
            <person name="Clum A."/>
            <person name="Culley D."/>
            <person name="Crous P.W."/>
            <person name="Fauchery L."/>
            <person name="Girlanda M."/>
            <person name="Hayes R."/>
            <person name="Keri Z."/>
            <person name="Labutti K."/>
            <person name="Lipzen A."/>
            <person name="Lombard V."/>
            <person name="Magnuson J."/>
            <person name="Maillard F."/>
            <person name="Morin E."/>
            <person name="Murat C."/>
            <person name="Nolan M."/>
            <person name="Ohm R."/>
            <person name="Pangilinan J."/>
            <person name="Pereira M."/>
            <person name="Perotto S."/>
            <person name="Peter M."/>
            <person name="Riley R."/>
            <person name="Sitrit Y."/>
            <person name="Stielow B."/>
            <person name="Szollosi G."/>
            <person name="Zifcakova L."/>
            <person name="Stursova M."/>
            <person name="Spatafora J.W."/>
            <person name="Tedersoo L."/>
            <person name="Vaario L.-M."/>
            <person name="Yamada A."/>
            <person name="Yan M."/>
            <person name="Wang P."/>
            <person name="Xu J."/>
            <person name="Bruns T."/>
            <person name="Baldrian P."/>
            <person name="Vilgalys R."/>
            <person name="Henrissat B."/>
            <person name="Grigoriev I.V."/>
            <person name="Hibbett D."/>
            <person name="Nagy L.G."/>
            <person name="Martin F.M."/>
        </authorList>
    </citation>
    <scope>NUCLEOTIDE SEQUENCE</scope>
    <source>
        <strain evidence="1">P2</strain>
    </source>
</reference>
<evidence type="ECO:0000313" key="1">
    <source>
        <dbReference type="EMBL" id="KAF9644741.1"/>
    </source>
</evidence>
<organism evidence="1 2">
    <name type="scientific">Thelephora ganbajun</name>
    <name type="common">Ganba fungus</name>
    <dbReference type="NCBI Taxonomy" id="370292"/>
    <lineage>
        <taxon>Eukaryota</taxon>
        <taxon>Fungi</taxon>
        <taxon>Dikarya</taxon>
        <taxon>Basidiomycota</taxon>
        <taxon>Agaricomycotina</taxon>
        <taxon>Agaricomycetes</taxon>
        <taxon>Thelephorales</taxon>
        <taxon>Thelephoraceae</taxon>
        <taxon>Thelephora</taxon>
    </lineage>
</organism>
<protein>
    <submittedName>
        <fullName evidence="1">Uncharacterized protein</fullName>
    </submittedName>
</protein>
<dbReference type="Proteomes" id="UP000886501">
    <property type="component" value="Unassembled WGS sequence"/>
</dbReference>
<comment type="caution">
    <text evidence="1">The sequence shown here is derived from an EMBL/GenBank/DDBJ whole genome shotgun (WGS) entry which is preliminary data.</text>
</comment>
<keyword evidence="2" id="KW-1185">Reference proteome</keyword>
<dbReference type="EMBL" id="MU118122">
    <property type="protein sequence ID" value="KAF9644741.1"/>
    <property type="molecule type" value="Genomic_DNA"/>
</dbReference>
<gene>
    <name evidence="1" type="ORF">BDM02DRAFT_875468</name>
</gene>
<proteinExistence type="predicted"/>
<sequence length="185" mass="21431">MSVSFQAKVQYHQRGPICERESNHPEYARRSSREGGGAKTWLHFLHVRISQVKRLTSWIKYLSGFHAQWDRSRRKSIAGGIFGSGTDELALEDSLNQGDRFAWSLRDHLLPRKHPRVVIDQGWTMRMGAQLLLVVLDRFGLTMTLATARIFRHIRSVKVHTAFVSNNIFIVDRVRLPIRIYLAPR</sequence>
<name>A0ACB6Z559_THEGA</name>
<accession>A0ACB6Z559</accession>
<reference evidence="1" key="2">
    <citation type="journal article" date="2020" name="Nat. Commun.">
        <title>Large-scale genome sequencing of mycorrhizal fungi provides insights into the early evolution of symbiotic traits.</title>
        <authorList>
            <person name="Miyauchi S."/>
            <person name="Kiss E."/>
            <person name="Kuo A."/>
            <person name="Drula E."/>
            <person name="Kohler A."/>
            <person name="Sanchez-Garcia M."/>
            <person name="Morin E."/>
            <person name="Andreopoulos B."/>
            <person name="Barry K.W."/>
            <person name="Bonito G."/>
            <person name="Buee M."/>
            <person name="Carver A."/>
            <person name="Chen C."/>
            <person name="Cichocki N."/>
            <person name="Clum A."/>
            <person name="Culley D."/>
            <person name="Crous P.W."/>
            <person name="Fauchery L."/>
            <person name="Girlanda M."/>
            <person name="Hayes R.D."/>
            <person name="Keri Z."/>
            <person name="LaButti K."/>
            <person name="Lipzen A."/>
            <person name="Lombard V."/>
            <person name="Magnuson J."/>
            <person name="Maillard F."/>
            <person name="Murat C."/>
            <person name="Nolan M."/>
            <person name="Ohm R.A."/>
            <person name="Pangilinan J."/>
            <person name="Pereira M.F."/>
            <person name="Perotto S."/>
            <person name="Peter M."/>
            <person name="Pfister S."/>
            <person name="Riley R."/>
            <person name="Sitrit Y."/>
            <person name="Stielow J.B."/>
            <person name="Szollosi G."/>
            <person name="Zifcakova L."/>
            <person name="Stursova M."/>
            <person name="Spatafora J.W."/>
            <person name="Tedersoo L."/>
            <person name="Vaario L.M."/>
            <person name="Yamada A."/>
            <person name="Yan M."/>
            <person name="Wang P."/>
            <person name="Xu J."/>
            <person name="Bruns T."/>
            <person name="Baldrian P."/>
            <person name="Vilgalys R."/>
            <person name="Dunand C."/>
            <person name="Henrissat B."/>
            <person name="Grigoriev I.V."/>
            <person name="Hibbett D."/>
            <person name="Nagy L.G."/>
            <person name="Martin F.M."/>
        </authorList>
    </citation>
    <scope>NUCLEOTIDE SEQUENCE</scope>
    <source>
        <strain evidence="1">P2</strain>
    </source>
</reference>
<evidence type="ECO:0000313" key="2">
    <source>
        <dbReference type="Proteomes" id="UP000886501"/>
    </source>
</evidence>